<protein>
    <recommendedName>
        <fullName evidence="8">C2H2-type domain-containing protein</fullName>
    </recommendedName>
</protein>
<dbReference type="GO" id="GO:0003676">
    <property type="term" value="F:nucleic acid binding"/>
    <property type="evidence" value="ECO:0007669"/>
    <property type="project" value="InterPro"/>
</dbReference>
<name>A0AAD8PEM3_BABGI</name>
<keyword evidence="4" id="KW-0479">Metal-binding</keyword>
<keyword evidence="3" id="KW-0690">Ribosome biogenesis</keyword>
<dbReference type="EMBL" id="JAVEPI010000002">
    <property type="protein sequence ID" value="KAK1443941.1"/>
    <property type="molecule type" value="Genomic_DNA"/>
</dbReference>
<dbReference type="SUPFAM" id="SSF57667">
    <property type="entry name" value="beta-beta-alpha zinc fingers"/>
    <property type="match status" value="2"/>
</dbReference>
<dbReference type="Proteomes" id="UP001230268">
    <property type="component" value="Unassembled WGS sequence"/>
</dbReference>
<evidence type="ECO:0000256" key="2">
    <source>
        <dbReference type="ARBA" id="ARBA00022490"/>
    </source>
</evidence>
<reference evidence="9" key="1">
    <citation type="submission" date="2023-08" db="EMBL/GenBank/DDBJ databases">
        <title>Draft sequence of the Babesia gibsoni genome.</title>
        <authorList>
            <person name="Yamagishi J.Y."/>
            <person name="Xuan X.X."/>
        </authorList>
    </citation>
    <scope>NUCLEOTIDE SEQUENCE</scope>
    <source>
        <strain evidence="9">Azabu</strain>
    </source>
</reference>
<sequence>MAKCGLDLCFMRSNVKQERGTVAEMHKCNTCRAVFEDVSEQKSHYKSEWHLYNLKRKGAGIEAVSYDDFLEVKERLLQMMDIRKNGKQEKKERGCGRVRKSDRRYVGEIYGSGGAAEERNHTGKSVVVGGVTSADYDGHVCLFSGKRFDSVEDNVKWMERTYSFFIPEKEYVVDKGLLLSYLHDKIHSKFTCIHCDRVFKSCYAVLHHMEQKQHRKLEEEAIGELGEFYDFMGSYAELLGRFKRRDNSEGGDEENDDEWEDIVTTKTDCSVVIKELACYGLEKASTNRFGNLRLPDGREAVHRDVFYVYNQHLVSRRDYRSGGEPVGFKFLKREVKKGIVRGEIAMRREVESRRYKREYKSYKLFVPCNQIAFAT</sequence>
<dbReference type="PANTHER" id="PTHR13182">
    <property type="entry name" value="ZINC FINGER PROTEIN 622"/>
    <property type="match status" value="1"/>
</dbReference>
<dbReference type="InterPro" id="IPR041661">
    <property type="entry name" value="ZN622/Rei1/Reh1_Znf-C2H2"/>
</dbReference>
<evidence type="ECO:0000256" key="6">
    <source>
        <dbReference type="ARBA" id="ARBA00022833"/>
    </source>
</evidence>
<dbReference type="GO" id="GO:0042273">
    <property type="term" value="P:ribosomal large subunit biogenesis"/>
    <property type="evidence" value="ECO:0007669"/>
    <property type="project" value="TreeGrafter"/>
</dbReference>
<dbReference type="InterPro" id="IPR040025">
    <property type="entry name" value="Znf622/Rei1/Reh1"/>
</dbReference>
<feature type="domain" description="C2H2-type" evidence="8">
    <location>
        <begin position="28"/>
        <end position="50"/>
    </location>
</feature>
<evidence type="ECO:0000256" key="5">
    <source>
        <dbReference type="ARBA" id="ARBA00022737"/>
    </source>
</evidence>
<proteinExistence type="inferred from homology"/>
<dbReference type="PROSITE" id="PS00028">
    <property type="entry name" value="ZINC_FINGER_C2H2_1"/>
    <property type="match status" value="2"/>
</dbReference>
<dbReference type="GO" id="GO:0008270">
    <property type="term" value="F:zinc ion binding"/>
    <property type="evidence" value="ECO:0007669"/>
    <property type="project" value="InterPro"/>
</dbReference>
<gene>
    <name evidence="9" type="ORF">BgAZ_208170</name>
</gene>
<dbReference type="InterPro" id="IPR013087">
    <property type="entry name" value="Znf_C2H2_type"/>
</dbReference>
<evidence type="ECO:0000256" key="7">
    <source>
        <dbReference type="ARBA" id="ARBA00034126"/>
    </source>
</evidence>
<evidence type="ECO:0000256" key="3">
    <source>
        <dbReference type="ARBA" id="ARBA00022517"/>
    </source>
</evidence>
<dbReference type="PANTHER" id="PTHR13182:SF8">
    <property type="entry name" value="CYTOPLASMIC 60S SUBUNIT BIOGENESIS FACTOR ZNF622"/>
    <property type="match status" value="1"/>
</dbReference>
<dbReference type="SMART" id="SM00451">
    <property type="entry name" value="ZnF_U1"/>
    <property type="match status" value="2"/>
</dbReference>
<comment type="subcellular location">
    <subcellularLocation>
        <location evidence="1">Cytoplasm</location>
    </subcellularLocation>
</comment>
<keyword evidence="10" id="KW-1185">Reference proteome</keyword>
<dbReference type="GO" id="GO:0030687">
    <property type="term" value="C:preribosome, large subunit precursor"/>
    <property type="evidence" value="ECO:0007669"/>
    <property type="project" value="TreeGrafter"/>
</dbReference>
<dbReference type="InterPro" id="IPR003604">
    <property type="entry name" value="Matrin/U1-like-C_Znf_C2H2"/>
</dbReference>
<evidence type="ECO:0000313" key="10">
    <source>
        <dbReference type="Proteomes" id="UP001230268"/>
    </source>
</evidence>
<dbReference type="GO" id="GO:0005737">
    <property type="term" value="C:cytoplasm"/>
    <property type="evidence" value="ECO:0007669"/>
    <property type="project" value="UniProtKB-SubCell"/>
</dbReference>
<dbReference type="Pfam" id="PF12756">
    <property type="entry name" value="zf-C2H2_2"/>
    <property type="match status" value="1"/>
</dbReference>
<keyword evidence="5" id="KW-0677">Repeat</keyword>
<dbReference type="InterPro" id="IPR036236">
    <property type="entry name" value="Znf_C2H2_sf"/>
</dbReference>
<organism evidence="9 10">
    <name type="scientific">Babesia gibsoni</name>
    <dbReference type="NCBI Taxonomy" id="33632"/>
    <lineage>
        <taxon>Eukaryota</taxon>
        <taxon>Sar</taxon>
        <taxon>Alveolata</taxon>
        <taxon>Apicomplexa</taxon>
        <taxon>Aconoidasida</taxon>
        <taxon>Piroplasmida</taxon>
        <taxon>Babesiidae</taxon>
        <taxon>Babesia</taxon>
    </lineage>
</organism>
<evidence type="ECO:0000256" key="1">
    <source>
        <dbReference type="ARBA" id="ARBA00004496"/>
    </source>
</evidence>
<dbReference type="AlphaFoldDB" id="A0AAD8PEM3"/>
<comment type="caution">
    <text evidence="9">The sequence shown here is derived from an EMBL/GenBank/DDBJ whole genome shotgun (WGS) entry which is preliminary data.</text>
</comment>
<evidence type="ECO:0000256" key="4">
    <source>
        <dbReference type="ARBA" id="ARBA00022723"/>
    </source>
</evidence>
<evidence type="ECO:0000259" key="8">
    <source>
        <dbReference type="PROSITE" id="PS00028"/>
    </source>
</evidence>
<accession>A0AAD8PEM3</accession>
<keyword evidence="6" id="KW-0862">Zinc</keyword>
<feature type="domain" description="C2H2-type" evidence="8">
    <location>
        <begin position="192"/>
        <end position="214"/>
    </location>
</feature>
<keyword evidence="2" id="KW-0963">Cytoplasm</keyword>
<dbReference type="SMART" id="SM00355">
    <property type="entry name" value="ZnF_C2H2"/>
    <property type="match status" value="2"/>
</dbReference>
<comment type="similarity">
    <text evidence="7">Belongs to the REI1 family.</text>
</comment>
<evidence type="ECO:0000313" key="9">
    <source>
        <dbReference type="EMBL" id="KAK1443941.1"/>
    </source>
</evidence>